<comment type="caution">
    <text evidence="1">The sequence shown here is derived from an EMBL/GenBank/DDBJ whole genome shotgun (WGS) entry which is preliminary data.</text>
</comment>
<gene>
    <name evidence="1" type="ORF">KB213_10525</name>
</gene>
<reference evidence="1 2" key="1">
    <citation type="submission" date="2021-04" db="EMBL/GenBank/DDBJ databases">
        <title>The complete genome sequence of Neokomagataea sp. TBRC 2177.</title>
        <authorList>
            <person name="Charoenyingcharoen P."/>
            <person name="Yukphan P."/>
        </authorList>
    </citation>
    <scope>NUCLEOTIDE SEQUENCE [LARGE SCALE GENOMIC DNA]</scope>
    <source>
        <strain evidence="1 2">TBRC 2177</strain>
    </source>
</reference>
<dbReference type="Proteomes" id="UP000677812">
    <property type="component" value="Unassembled WGS sequence"/>
</dbReference>
<organism evidence="1 2">
    <name type="scientific">Neokomagataea anthophila</name>
    <dbReference type="NCBI Taxonomy" id="2826925"/>
    <lineage>
        <taxon>Bacteria</taxon>
        <taxon>Pseudomonadati</taxon>
        <taxon>Pseudomonadota</taxon>
        <taxon>Alphaproteobacteria</taxon>
        <taxon>Acetobacterales</taxon>
        <taxon>Acetobacteraceae</taxon>
        <taxon>Neokomagataea</taxon>
    </lineage>
</organism>
<dbReference type="EMBL" id="JAGRQH010000009">
    <property type="protein sequence ID" value="MBR0560487.1"/>
    <property type="molecule type" value="Genomic_DNA"/>
</dbReference>
<dbReference type="RefSeq" id="WP_211682935.1">
    <property type="nucleotide sequence ID" value="NZ_JAGRQH010000009.1"/>
</dbReference>
<proteinExistence type="predicted"/>
<accession>A0ABS5E9B7</accession>
<evidence type="ECO:0000313" key="2">
    <source>
        <dbReference type="Proteomes" id="UP000677812"/>
    </source>
</evidence>
<evidence type="ECO:0000313" key="1">
    <source>
        <dbReference type="EMBL" id="MBR0560487.1"/>
    </source>
</evidence>
<keyword evidence="2" id="KW-1185">Reference proteome</keyword>
<name>A0ABS5E9B7_9PROT</name>
<sequence>MSYRIIYDLIAVRWDLTQLQSVQGDGYEDLHFFDDVFLLFELGGDNNVYEGQGRRRARDWSLIGAGQDWEVMREIVGWAASCEGGGMRFSGETRTQAETYIRKCRTSLAKAVSPDAARALGIACSGTIVAHEEPHGAWRQERIARLTALHPPQEGIVPPKWTGFDLLGSVREAALFLTYRGLSQAPIYNCAYVTGPCHEAAPLLKRVPSQLSFAA</sequence>
<protein>
    <submittedName>
        <fullName evidence="1">Uncharacterized protein</fullName>
    </submittedName>
</protein>